<proteinExistence type="predicted"/>
<accession>G6XFE0</accession>
<dbReference type="AlphaFoldDB" id="G6XFE0"/>
<feature type="region of interest" description="Disordered" evidence="1">
    <location>
        <begin position="46"/>
        <end position="78"/>
    </location>
</feature>
<protein>
    <submittedName>
        <fullName evidence="2">Uncharacterized protein</fullName>
    </submittedName>
</protein>
<evidence type="ECO:0000256" key="1">
    <source>
        <dbReference type="SAM" id="MobiDB-lite"/>
    </source>
</evidence>
<dbReference type="Proteomes" id="UP000004949">
    <property type="component" value="Unassembled WGS sequence"/>
</dbReference>
<evidence type="ECO:0000313" key="2">
    <source>
        <dbReference type="EMBL" id="EHH68899.1"/>
    </source>
</evidence>
<dbReference type="EMBL" id="AGQV01000001">
    <property type="protein sequence ID" value="EHH68899.1"/>
    <property type="molecule type" value="Genomic_DNA"/>
</dbReference>
<comment type="caution">
    <text evidence="2">The sequence shown here is derived from an EMBL/GenBank/DDBJ whole genome shotgun (WGS) entry which is preliminary data.</text>
</comment>
<sequence length="78" mass="8561">MAFHLIFSAHVAGRFKIISSPILILSCPSPTGTQLHAALPALPAKTRQRHACTPRAHAPRDIHFRKQPHPAPTQRATN</sequence>
<evidence type="ECO:0000313" key="3">
    <source>
        <dbReference type="Proteomes" id="UP000004949"/>
    </source>
</evidence>
<organism evidence="2 3">
    <name type="scientific">Gluconobacter morbifer G707</name>
    <dbReference type="NCBI Taxonomy" id="1088869"/>
    <lineage>
        <taxon>Bacteria</taxon>
        <taxon>Pseudomonadati</taxon>
        <taxon>Pseudomonadota</taxon>
        <taxon>Alphaproteobacteria</taxon>
        <taxon>Acetobacterales</taxon>
        <taxon>Acetobacteraceae</taxon>
        <taxon>Gluconobacter</taxon>
    </lineage>
</organism>
<name>G6XFE0_9PROT</name>
<reference evidence="2 3" key="1">
    <citation type="submission" date="2011-10" db="EMBL/GenBank/DDBJ databases">
        <title>Genome sequence of Gluconobacter morbifer G707, isolated from Drosophila gut.</title>
        <authorList>
            <person name="Lee W.-J."/>
            <person name="Kim E.-K."/>
        </authorList>
    </citation>
    <scope>NUCLEOTIDE SEQUENCE [LARGE SCALE GENOMIC DNA]</scope>
    <source>
        <strain evidence="2 3">G707</strain>
    </source>
</reference>
<keyword evidence="3" id="KW-1185">Reference proteome</keyword>
<dbReference type="PATRIC" id="fig|1088869.3.peg.206"/>
<gene>
    <name evidence="2" type="ORF">GMO_02050</name>
</gene>